<dbReference type="Gene3D" id="3.40.50.150">
    <property type="entry name" value="Vaccinia Virus protein VP39"/>
    <property type="match status" value="1"/>
</dbReference>
<gene>
    <name evidence="2" type="ORF">AWT59_1527</name>
</gene>
<evidence type="ECO:0000256" key="1">
    <source>
        <dbReference type="SAM" id="SignalP"/>
    </source>
</evidence>
<evidence type="ECO:0008006" key="4">
    <source>
        <dbReference type="Google" id="ProtNLM"/>
    </source>
</evidence>
<dbReference type="EMBL" id="LSLI01000032">
    <property type="protein sequence ID" value="KXS32379.1"/>
    <property type="molecule type" value="Genomic_DNA"/>
</dbReference>
<comment type="caution">
    <text evidence="2">The sequence shown here is derived from an EMBL/GenBank/DDBJ whole genome shotgun (WGS) entry which is preliminary data.</text>
</comment>
<feature type="signal peptide" evidence="1">
    <location>
        <begin position="1"/>
        <end position="25"/>
    </location>
</feature>
<dbReference type="CDD" id="cd02440">
    <property type="entry name" value="AdoMet_MTases"/>
    <property type="match status" value="1"/>
</dbReference>
<dbReference type="AlphaFoldDB" id="A0A139BTT2"/>
<name>A0A139BTT2_9PROT</name>
<evidence type="ECO:0000313" key="3">
    <source>
        <dbReference type="Proteomes" id="UP000070578"/>
    </source>
</evidence>
<dbReference type="InterPro" id="IPR029063">
    <property type="entry name" value="SAM-dependent_MTases_sf"/>
</dbReference>
<accession>A0A139BTT2</accession>
<protein>
    <recommendedName>
        <fullName evidence="4">Methyltransferase</fullName>
    </recommendedName>
</protein>
<dbReference type="Proteomes" id="UP000070578">
    <property type="component" value="Unassembled WGS sequence"/>
</dbReference>
<sequence>MFISRYGSGARWLAALFAVAGLAWAVNSHASPGPDDRQAISDSYSQALASPIRNDADRDADAQRKPLEFLQFTNVRPGMRVLDIAAGGGYTTQLLALAVGSKGTVWAQNAKSQPALEKRLSSHPQANIIPVIRSYQDPVPDAATQLDLITIVMDYHDIAYMPVDRAKMDGRLFDALKSGGHLVVLDHSAKAGSGVSVAKTLHRIDEKVVLDEFRQAGFQLEQSGDFLRVPSDSRDQAFFDMKTPTDKFALRFIKP</sequence>
<reference evidence="2 3" key="1">
    <citation type="submission" date="2016-02" db="EMBL/GenBank/DDBJ databases">
        <authorList>
            <person name="Wen L."/>
            <person name="He K."/>
            <person name="Yang H."/>
        </authorList>
    </citation>
    <scope>NUCLEOTIDE SEQUENCE [LARGE SCALE GENOMIC DNA]</scope>
    <source>
        <strain evidence="2">ShG14-8</strain>
    </source>
</reference>
<keyword evidence="1" id="KW-0732">Signal</keyword>
<evidence type="ECO:0000313" key="2">
    <source>
        <dbReference type="EMBL" id="KXS32379.1"/>
    </source>
</evidence>
<proteinExistence type="predicted"/>
<organism evidence="2 3">
    <name type="scientific">Candidatus Gallionella acididurans</name>
    <dbReference type="NCBI Taxonomy" id="1796491"/>
    <lineage>
        <taxon>Bacteria</taxon>
        <taxon>Pseudomonadati</taxon>
        <taxon>Pseudomonadota</taxon>
        <taxon>Betaproteobacteria</taxon>
        <taxon>Nitrosomonadales</taxon>
        <taxon>Gallionellaceae</taxon>
        <taxon>Gallionella</taxon>
    </lineage>
</organism>
<feature type="chain" id="PRO_5007483948" description="Methyltransferase" evidence="1">
    <location>
        <begin position="26"/>
        <end position="255"/>
    </location>
</feature>
<dbReference type="SUPFAM" id="SSF53335">
    <property type="entry name" value="S-adenosyl-L-methionine-dependent methyltransferases"/>
    <property type="match status" value="1"/>
</dbReference>
<reference evidence="2 3" key="2">
    <citation type="submission" date="2016-03" db="EMBL/GenBank/DDBJ databases">
        <title>New uncultured bacterium of the family Gallionellaceae from acid mine drainage: description and reconstruction of genome based on metagenomic analysis of microbial community.</title>
        <authorList>
            <person name="Kadnikov V."/>
            <person name="Ivasenko D."/>
            <person name="Beletsky A."/>
            <person name="Mardanov A."/>
            <person name="Danilova E."/>
            <person name="Pimenov N."/>
            <person name="Karnachuk O."/>
            <person name="Ravin N."/>
        </authorList>
    </citation>
    <scope>NUCLEOTIDE SEQUENCE [LARGE SCALE GENOMIC DNA]</scope>
    <source>
        <strain evidence="2">ShG14-8</strain>
    </source>
</reference>
<dbReference type="Pfam" id="PF01209">
    <property type="entry name" value="Ubie_methyltran"/>
    <property type="match status" value="1"/>
</dbReference>